<accession>A0A9N9HK39</accession>
<sequence>MFFELYALRHPKFVTVSKQHLRDELKLTMFLCETKQLESKFISPIRSNSHLNEAECSVQIHLEHQHDSQ</sequence>
<proteinExistence type="predicted"/>
<dbReference type="Proteomes" id="UP000789831">
    <property type="component" value="Unassembled WGS sequence"/>
</dbReference>
<comment type="caution">
    <text evidence="1">The sequence shown here is derived from an EMBL/GenBank/DDBJ whole genome shotgun (WGS) entry which is preliminary data.</text>
</comment>
<dbReference type="AlphaFoldDB" id="A0A9N9HK39"/>
<feature type="non-terminal residue" evidence="1">
    <location>
        <position position="69"/>
    </location>
</feature>
<protein>
    <submittedName>
        <fullName evidence="1">8853_t:CDS:1</fullName>
    </submittedName>
</protein>
<organism evidence="1 2">
    <name type="scientific">Ambispora gerdemannii</name>
    <dbReference type="NCBI Taxonomy" id="144530"/>
    <lineage>
        <taxon>Eukaryota</taxon>
        <taxon>Fungi</taxon>
        <taxon>Fungi incertae sedis</taxon>
        <taxon>Mucoromycota</taxon>
        <taxon>Glomeromycotina</taxon>
        <taxon>Glomeromycetes</taxon>
        <taxon>Archaeosporales</taxon>
        <taxon>Ambisporaceae</taxon>
        <taxon>Ambispora</taxon>
    </lineage>
</organism>
<reference evidence="1" key="1">
    <citation type="submission" date="2021-06" db="EMBL/GenBank/DDBJ databases">
        <authorList>
            <person name="Kallberg Y."/>
            <person name="Tangrot J."/>
            <person name="Rosling A."/>
        </authorList>
    </citation>
    <scope>NUCLEOTIDE SEQUENCE</scope>
    <source>
        <strain evidence="1">MT106</strain>
    </source>
</reference>
<keyword evidence="2" id="KW-1185">Reference proteome</keyword>
<evidence type="ECO:0000313" key="2">
    <source>
        <dbReference type="Proteomes" id="UP000789831"/>
    </source>
</evidence>
<dbReference type="EMBL" id="CAJVPL010010939">
    <property type="protein sequence ID" value="CAG8682492.1"/>
    <property type="molecule type" value="Genomic_DNA"/>
</dbReference>
<name>A0A9N9HK39_9GLOM</name>
<gene>
    <name evidence="1" type="ORF">AGERDE_LOCUS12732</name>
</gene>
<evidence type="ECO:0000313" key="1">
    <source>
        <dbReference type="EMBL" id="CAG8682492.1"/>
    </source>
</evidence>